<organism evidence="1 2">
    <name type="scientific">Pandoraea pneumonica</name>
    <dbReference type="NCBI Taxonomy" id="2508299"/>
    <lineage>
        <taxon>Bacteria</taxon>
        <taxon>Pseudomonadati</taxon>
        <taxon>Pseudomonadota</taxon>
        <taxon>Betaproteobacteria</taxon>
        <taxon>Burkholderiales</taxon>
        <taxon>Burkholderiaceae</taxon>
        <taxon>Pandoraea</taxon>
    </lineage>
</organism>
<keyword evidence="2" id="KW-1185">Reference proteome</keyword>
<dbReference type="SUPFAM" id="SSF48452">
    <property type="entry name" value="TPR-like"/>
    <property type="match status" value="1"/>
</dbReference>
<dbReference type="EMBL" id="CABPSK010000001">
    <property type="protein sequence ID" value="VVD81128.1"/>
    <property type="molecule type" value="Genomic_DNA"/>
</dbReference>
<protein>
    <submittedName>
        <fullName evidence="1">Uncharacterized protein</fullName>
    </submittedName>
</protein>
<gene>
    <name evidence="1" type="ORF">PPN31114_01134</name>
</gene>
<evidence type="ECO:0000313" key="1">
    <source>
        <dbReference type="EMBL" id="VVD81128.1"/>
    </source>
</evidence>
<dbReference type="Proteomes" id="UP000366945">
    <property type="component" value="Unassembled WGS sequence"/>
</dbReference>
<dbReference type="RefSeq" id="WP_150678457.1">
    <property type="nucleotide sequence ID" value="NZ_CABPSK010000001.1"/>
</dbReference>
<dbReference type="InterPro" id="IPR011990">
    <property type="entry name" value="TPR-like_helical_dom_sf"/>
</dbReference>
<evidence type="ECO:0000313" key="2">
    <source>
        <dbReference type="Proteomes" id="UP000366945"/>
    </source>
</evidence>
<accession>A0A5E4T3H4</accession>
<dbReference type="AlphaFoldDB" id="A0A5E4T3H4"/>
<sequence>MPASPAIPFVPLKVQGYPAQQLSGVRADSISDAVCVIDDALVEAAGNPRVVHAAFDRFRAAMTQMGPWDCIKDIFTCGSHKRTILDALARCHVASYEEGRRYLSDLGEYPLRTGESSLYLLRMLAQDVRSVALMPMPDNLCEEPPRLAASGPPIQLWIPGIGLRLPLMPDCFGNGAGAVTDEELEWLMDGRGPGGKSIRQYLSERHDQRTEAECVALACEHETDARTYQLAGHADLAGQLLEQAVEVFAGLPHPEALVRCLTRAAEIFALTGDPSHLIARCQRYADNCRPYGRHFEAEMVGRAIARLYASLGKRDEACLAEASADESLFRLGLSCEDAKEGGILRKAIDVAIRCHMSLLQTTGVRTRLGTLYFPEARDPVSGATFGTETTDVWCLLKRDGRDIASGLAYDLITEHTASALKKRRMHPEGAPLCEDDIVSAAGMLAAFHSPLLF</sequence>
<dbReference type="GeneID" id="300403191"/>
<proteinExistence type="predicted"/>
<name>A0A5E4T3H4_9BURK</name>
<reference evidence="1 2" key="1">
    <citation type="submission" date="2019-08" db="EMBL/GenBank/DDBJ databases">
        <authorList>
            <person name="Peeters C."/>
        </authorList>
    </citation>
    <scope>NUCLEOTIDE SEQUENCE [LARGE SCALE GENOMIC DNA]</scope>
    <source>
        <strain evidence="1 2">LMG 31114</strain>
    </source>
</reference>
<dbReference type="OrthoDB" id="8936910at2"/>